<dbReference type="PROSITE" id="PS50835">
    <property type="entry name" value="IG_LIKE"/>
    <property type="match status" value="2"/>
</dbReference>
<keyword evidence="1 4" id="KW-0732">Signal</keyword>
<dbReference type="InterPro" id="IPR013783">
    <property type="entry name" value="Ig-like_fold"/>
</dbReference>
<proteinExistence type="predicted"/>
<dbReference type="EMBL" id="JAULJE010000023">
    <property type="protein sequence ID" value="KAK1328279.1"/>
    <property type="molecule type" value="Genomic_DNA"/>
</dbReference>
<dbReference type="Gene3D" id="2.60.40.10">
    <property type="entry name" value="Immunoglobulins"/>
    <property type="match status" value="2"/>
</dbReference>
<evidence type="ECO:0000259" key="5">
    <source>
        <dbReference type="PROSITE" id="PS50835"/>
    </source>
</evidence>
<dbReference type="FunFam" id="2.60.40.10:FF:000721">
    <property type="entry name" value="Immunoglobulin lambda variable 5-45"/>
    <property type="match status" value="1"/>
</dbReference>
<feature type="chain" id="PRO_5041414847" description="Ig-like domain-containing protein" evidence="4">
    <location>
        <begin position="20"/>
        <end position="246"/>
    </location>
</feature>
<keyword evidence="3" id="KW-0393">Immunoglobulin domain</keyword>
<dbReference type="SMART" id="SM00406">
    <property type="entry name" value="IGv"/>
    <property type="match status" value="2"/>
</dbReference>
<evidence type="ECO:0000313" key="6">
    <source>
        <dbReference type="EMBL" id="KAK1328279.1"/>
    </source>
</evidence>
<dbReference type="PANTHER" id="PTHR23267">
    <property type="entry name" value="IMMUNOGLOBULIN LIGHT CHAIN"/>
    <property type="match status" value="1"/>
</dbReference>
<evidence type="ECO:0000256" key="2">
    <source>
        <dbReference type="ARBA" id="ARBA00023157"/>
    </source>
</evidence>
<dbReference type="InterPro" id="IPR013106">
    <property type="entry name" value="Ig_V-set"/>
</dbReference>
<protein>
    <recommendedName>
        <fullName evidence="5">Ig-like domain-containing protein</fullName>
    </recommendedName>
</protein>
<gene>
    <name evidence="6" type="ORF">QTO34_011852</name>
</gene>
<dbReference type="InterPro" id="IPR050150">
    <property type="entry name" value="IgV_Light_Chain"/>
</dbReference>
<feature type="signal peptide" evidence="4">
    <location>
        <begin position="1"/>
        <end position="19"/>
    </location>
</feature>
<name>A0AA40HBW3_CNENI</name>
<dbReference type="AlphaFoldDB" id="A0AA40HBW3"/>
<evidence type="ECO:0000256" key="3">
    <source>
        <dbReference type="ARBA" id="ARBA00023319"/>
    </source>
</evidence>
<dbReference type="Pfam" id="PF07686">
    <property type="entry name" value="V-set"/>
    <property type="match status" value="2"/>
</dbReference>
<keyword evidence="7" id="KW-1185">Reference proteome</keyword>
<dbReference type="InterPro" id="IPR036179">
    <property type="entry name" value="Ig-like_dom_sf"/>
</dbReference>
<dbReference type="InterPro" id="IPR003599">
    <property type="entry name" value="Ig_sub"/>
</dbReference>
<dbReference type="SMART" id="SM00409">
    <property type="entry name" value="IG"/>
    <property type="match status" value="2"/>
</dbReference>
<dbReference type="InterPro" id="IPR007110">
    <property type="entry name" value="Ig-like_dom"/>
</dbReference>
<dbReference type="SUPFAM" id="SSF48726">
    <property type="entry name" value="Immunoglobulin"/>
    <property type="match status" value="2"/>
</dbReference>
<feature type="domain" description="Ig-like" evidence="5">
    <location>
        <begin position="143"/>
        <end position="246"/>
    </location>
</feature>
<reference evidence="6" key="1">
    <citation type="submission" date="2023-06" db="EMBL/GenBank/DDBJ databases">
        <title>Reference genome for the Northern bat (Eptesicus nilssonii), a most northern bat species.</title>
        <authorList>
            <person name="Laine V.N."/>
            <person name="Pulliainen A.T."/>
            <person name="Lilley T.M."/>
        </authorList>
    </citation>
    <scope>NUCLEOTIDE SEQUENCE</scope>
    <source>
        <strain evidence="6">BLF_Eptnil</strain>
        <tissue evidence="6">Kidney</tissue>
    </source>
</reference>
<keyword evidence="2" id="KW-1015">Disulfide bond</keyword>
<evidence type="ECO:0000256" key="4">
    <source>
        <dbReference type="SAM" id="SignalP"/>
    </source>
</evidence>
<accession>A0AA40HBW3</accession>
<organism evidence="6 7">
    <name type="scientific">Cnephaeus nilssonii</name>
    <name type="common">Northern bat</name>
    <name type="synonym">Eptesicus nilssonii</name>
    <dbReference type="NCBI Taxonomy" id="3371016"/>
    <lineage>
        <taxon>Eukaryota</taxon>
        <taxon>Metazoa</taxon>
        <taxon>Chordata</taxon>
        <taxon>Craniata</taxon>
        <taxon>Vertebrata</taxon>
        <taxon>Euteleostomi</taxon>
        <taxon>Mammalia</taxon>
        <taxon>Eutheria</taxon>
        <taxon>Laurasiatheria</taxon>
        <taxon>Chiroptera</taxon>
        <taxon>Yangochiroptera</taxon>
        <taxon>Vespertilionidae</taxon>
        <taxon>Cnephaeus</taxon>
    </lineage>
</organism>
<evidence type="ECO:0000313" key="7">
    <source>
        <dbReference type="Proteomes" id="UP001177744"/>
    </source>
</evidence>
<dbReference type="Proteomes" id="UP001177744">
    <property type="component" value="Unassembled WGS sequence"/>
</dbReference>
<evidence type="ECO:0000256" key="1">
    <source>
        <dbReference type="ARBA" id="ARBA00022729"/>
    </source>
</evidence>
<comment type="caution">
    <text evidence="6">The sequence shown here is derived from an EMBL/GenBank/DDBJ whole genome shotgun (WGS) entry which is preliminary data.</text>
</comment>
<sequence>MAWTPLLLALLSHCTGSLSQPVLTQPPSLSASPGATARLTCTLSSDLSVGGKNIYWYQQKPGSPPRYLLRFYSDSNKHQGSGVPSRFSGSKDASANAGLLLISGLQPEDEADYYCATYHGSGSSFSYPQCLRGRGSETKTPGPRGSLAEVVFTQPRSVSGSPGQKAVISCTRSSGSIGDNYVYWYQQRPGSAPTLMIYNYDQRPSGVPGRFSGSVDRSSNTAHLTITGLQPEDEADYHCLSGYDSY</sequence>
<feature type="domain" description="Ig-like" evidence="5">
    <location>
        <begin position="21"/>
        <end position="126"/>
    </location>
</feature>